<dbReference type="PANTHER" id="PTHR15651:SF7">
    <property type="entry name" value="ARMADILLO REPEAT-CONTAINING PROTEIN 8"/>
    <property type="match status" value="1"/>
</dbReference>
<dbReference type="FunFam" id="1.25.10.10:FF:000416">
    <property type="entry name" value="Armadillo repeat-containing protein 8"/>
    <property type="match status" value="1"/>
</dbReference>
<dbReference type="InterPro" id="IPR016024">
    <property type="entry name" value="ARM-type_fold"/>
</dbReference>
<dbReference type="Pfam" id="PF00514">
    <property type="entry name" value="Arm"/>
    <property type="match status" value="1"/>
</dbReference>
<sequence>MPASASSAPPPPTHSRREDLIGRLSSSSTEAKLKALRDLKNQIIGNRTKKLCFLKLGAVPSVTSILSSSSATAAAAAAGSVCSGNDVELNDSLILQSAAAIGSFACGFDDGVKAVLDAGAFPLLLRLISYPNDKVVGAAARSLKFIYQSKLAPRYDFLQGNNMEFIQSLLNSENENVTGLGASIITHSCWTSMEQKALSDAGIIKKLTCMLGGSVTQKDASLESLATILKGNPEVISKFTEPENGGALGTVTELTKDKNARTRLLACICLIVIKNSAPSCLQDLRIKTKLILILLELLDDDQVGDEAPFALSSLIAEKEDLQVLAFEANVIDKLVNHLRKAPVLSRRLEGILIALANMCSRLERCRDRLLSLEAMKFVTDALSQDSGEVRAAACVCLKNVSRSVKNLSAGLFMNESFVAPLVQLLFDDLTFVQVSALDAISNIVVDFLAHKTMFMKCGGVKQLVQLSKSMDATIRVKAVCALRNLTFLVSDKCKEEILSELTQLTLRSLICDPEACVQEQALALVCNLVDGPLDSIQHVFAEDALLLHAVGQQLQSASKAEVLIQGMYVLTNVASGNEVHKEAVMQELFPLLANECESIMSKFLRSDDSRLRTAAVWALVNLTFPSSSGAFGRVMKLRNAGIVSQLKNMVNDPCLDVKLRARTALGQSITSGDGST</sequence>
<dbReference type="EMBL" id="GEDG01003191">
    <property type="protein sequence ID" value="JAP35208.1"/>
    <property type="molecule type" value="Transcribed_RNA"/>
</dbReference>
<proteinExistence type="predicted"/>
<protein>
    <submittedName>
        <fullName evidence="6">Putative armadillo repeat-containing protein 8-like</fullName>
    </submittedName>
</protein>
<evidence type="ECO:0000256" key="5">
    <source>
        <dbReference type="ARBA" id="ARBA00023242"/>
    </source>
</evidence>
<evidence type="ECO:0000256" key="2">
    <source>
        <dbReference type="ARBA" id="ARBA00004496"/>
    </source>
</evidence>
<dbReference type="GO" id="GO:0043161">
    <property type="term" value="P:proteasome-mediated ubiquitin-dependent protein catabolic process"/>
    <property type="evidence" value="ECO:0007669"/>
    <property type="project" value="TreeGrafter"/>
</dbReference>
<evidence type="ECO:0000256" key="1">
    <source>
        <dbReference type="ARBA" id="ARBA00004123"/>
    </source>
</evidence>
<dbReference type="SMART" id="SM00185">
    <property type="entry name" value="ARM"/>
    <property type="match status" value="5"/>
</dbReference>
<dbReference type="InterPro" id="IPR011989">
    <property type="entry name" value="ARM-like"/>
</dbReference>
<accession>A0A0V0IRR7</accession>
<dbReference type="InterPro" id="IPR000225">
    <property type="entry name" value="Armadillo"/>
</dbReference>
<keyword evidence="4" id="KW-0677">Repeat</keyword>
<comment type="subcellular location">
    <subcellularLocation>
        <location evidence="2">Cytoplasm</location>
    </subcellularLocation>
    <subcellularLocation>
        <location evidence="1">Nucleus</location>
    </subcellularLocation>
</comment>
<dbReference type="GO" id="GO:0005737">
    <property type="term" value="C:cytoplasm"/>
    <property type="evidence" value="ECO:0007669"/>
    <property type="project" value="UniProtKB-SubCell"/>
</dbReference>
<dbReference type="SUPFAM" id="SSF48371">
    <property type="entry name" value="ARM repeat"/>
    <property type="match status" value="2"/>
</dbReference>
<dbReference type="PANTHER" id="PTHR15651">
    <property type="entry name" value="ARMADILLO REPEAT-CONTAINING PROTEIN 8"/>
    <property type="match status" value="1"/>
</dbReference>
<evidence type="ECO:0000256" key="3">
    <source>
        <dbReference type="ARBA" id="ARBA00022490"/>
    </source>
</evidence>
<evidence type="ECO:0000313" key="6">
    <source>
        <dbReference type="EMBL" id="JAP35208.1"/>
    </source>
</evidence>
<keyword evidence="5" id="KW-0539">Nucleus</keyword>
<reference evidence="6" key="1">
    <citation type="submission" date="2015-12" db="EMBL/GenBank/DDBJ databases">
        <title>Gene expression during late stages of embryo sac development: a critical building block for successful pollen-pistil interactions.</title>
        <authorList>
            <person name="Liu Y."/>
            <person name="Joly V."/>
            <person name="Sabar M."/>
            <person name="Matton D.P."/>
        </authorList>
    </citation>
    <scope>NUCLEOTIDE SEQUENCE</scope>
</reference>
<evidence type="ECO:0000256" key="4">
    <source>
        <dbReference type="ARBA" id="ARBA00022737"/>
    </source>
</evidence>
<dbReference type="GO" id="GO:0034657">
    <property type="term" value="C:GID complex"/>
    <property type="evidence" value="ECO:0007669"/>
    <property type="project" value="TreeGrafter"/>
</dbReference>
<keyword evidence="3" id="KW-0963">Cytoplasm</keyword>
<dbReference type="GO" id="GO:0005634">
    <property type="term" value="C:nucleus"/>
    <property type="evidence" value="ECO:0007669"/>
    <property type="project" value="UniProtKB-SubCell"/>
</dbReference>
<dbReference type="AlphaFoldDB" id="A0A0V0IRR7"/>
<organism evidence="6">
    <name type="scientific">Solanum chacoense</name>
    <name type="common">Chaco potato</name>
    <dbReference type="NCBI Taxonomy" id="4108"/>
    <lineage>
        <taxon>Eukaryota</taxon>
        <taxon>Viridiplantae</taxon>
        <taxon>Streptophyta</taxon>
        <taxon>Embryophyta</taxon>
        <taxon>Tracheophyta</taxon>
        <taxon>Spermatophyta</taxon>
        <taxon>Magnoliopsida</taxon>
        <taxon>eudicotyledons</taxon>
        <taxon>Gunneridae</taxon>
        <taxon>Pentapetalae</taxon>
        <taxon>asterids</taxon>
        <taxon>lamiids</taxon>
        <taxon>Solanales</taxon>
        <taxon>Solanaceae</taxon>
        <taxon>Solanoideae</taxon>
        <taxon>Solaneae</taxon>
        <taxon>Solanum</taxon>
    </lineage>
</organism>
<dbReference type="InterPro" id="IPR038739">
    <property type="entry name" value="ARMC8/Vid28"/>
</dbReference>
<dbReference type="Gene3D" id="1.25.10.10">
    <property type="entry name" value="Leucine-rich Repeat Variant"/>
    <property type="match status" value="2"/>
</dbReference>
<name>A0A0V0IRR7_SOLCH</name>